<proteinExistence type="predicted"/>
<dbReference type="PROSITE" id="PS51724">
    <property type="entry name" value="SPOR"/>
    <property type="match status" value="1"/>
</dbReference>
<feature type="domain" description="SPOR" evidence="1">
    <location>
        <begin position="150"/>
        <end position="236"/>
    </location>
</feature>
<evidence type="ECO:0000259" key="1">
    <source>
        <dbReference type="PROSITE" id="PS51724"/>
    </source>
</evidence>
<dbReference type="InterPro" id="IPR036680">
    <property type="entry name" value="SPOR-like_sf"/>
</dbReference>
<dbReference type="InterPro" id="IPR007730">
    <property type="entry name" value="SPOR-like_dom"/>
</dbReference>
<evidence type="ECO:0000313" key="3">
    <source>
        <dbReference type="Proteomes" id="UP000264589"/>
    </source>
</evidence>
<dbReference type="Gene3D" id="3.30.70.1070">
    <property type="entry name" value="Sporulation related repeat"/>
    <property type="match status" value="1"/>
</dbReference>
<dbReference type="EMBL" id="QUQO01000001">
    <property type="protein sequence ID" value="RFB04524.1"/>
    <property type="molecule type" value="Genomic_DNA"/>
</dbReference>
<organism evidence="2 3">
    <name type="scientific">Parvularcula marina</name>
    <dbReference type="NCBI Taxonomy" id="2292771"/>
    <lineage>
        <taxon>Bacteria</taxon>
        <taxon>Pseudomonadati</taxon>
        <taxon>Pseudomonadota</taxon>
        <taxon>Alphaproteobacteria</taxon>
        <taxon>Parvularculales</taxon>
        <taxon>Parvularculaceae</taxon>
        <taxon>Parvularcula</taxon>
    </lineage>
</organism>
<dbReference type="PROSITE" id="PS51257">
    <property type="entry name" value="PROKAR_LIPOPROTEIN"/>
    <property type="match status" value="1"/>
</dbReference>
<dbReference type="GO" id="GO:0042834">
    <property type="term" value="F:peptidoglycan binding"/>
    <property type="evidence" value="ECO:0007669"/>
    <property type="project" value="InterPro"/>
</dbReference>
<dbReference type="AlphaFoldDB" id="A0A371RGD0"/>
<evidence type="ECO:0000313" key="2">
    <source>
        <dbReference type="EMBL" id="RFB04524.1"/>
    </source>
</evidence>
<name>A0A371RGD0_9PROT</name>
<dbReference type="Proteomes" id="UP000264589">
    <property type="component" value="Unassembled WGS sequence"/>
</dbReference>
<reference evidence="2 3" key="1">
    <citation type="submission" date="2018-08" db="EMBL/GenBank/DDBJ databases">
        <title>Parvularcula sp. SM1705, isolated from surface water of the South Sea China.</title>
        <authorList>
            <person name="Sun L."/>
        </authorList>
    </citation>
    <scope>NUCLEOTIDE SEQUENCE [LARGE SCALE GENOMIC DNA]</scope>
    <source>
        <strain evidence="2 3">SM1705</strain>
    </source>
</reference>
<sequence length="241" mass="25672">MKQRFVFLICAGLLSACVSGVGGEKPRQMEVVAPSRLPPELRQAALAPPPVPADLDAEGNPIVPAAPQMQSNYYDTQAGISSLDPIVITENRAPRGTPDEKFMASPARSEAKAVPAVLAAADAAQMRGMTTSATTASKPEPMPERRAVPAAATGAYAVHLASYREEDKARVGWDIYAARYGDMLSSLTPRGAHVSIPEQGEFVRLLAGPFPNSDAAQSVCDELSYQDQYCRVMPYEGAPLL</sequence>
<comment type="caution">
    <text evidence="2">The sequence shown here is derived from an EMBL/GenBank/DDBJ whole genome shotgun (WGS) entry which is preliminary data.</text>
</comment>
<dbReference type="SUPFAM" id="SSF110997">
    <property type="entry name" value="Sporulation related repeat"/>
    <property type="match status" value="1"/>
</dbReference>
<keyword evidence="3" id="KW-1185">Reference proteome</keyword>
<protein>
    <recommendedName>
        <fullName evidence="1">SPOR domain-containing protein</fullName>
    </recommendedName>
</protein>
<accession>A0A371RGD0</accession>
<dbReference type="Pfam" id="PF05036">
    <property type="entry name" value="SPOR"/>
    <property type="match status" value="1"/>
</dbReference>
<dbReference type="InParanoid" id="A0A371RGD0"/>
<gene>
    <name evidence="2" type="ORF">DX908_04045</name>
</gene>